<evidence type="ECO:0000256" key="2">
    <source>
        <dbReference type="ARBA" id="ARBA00009223"/>
    </source>
</evidence>
<evidence type="ECO:0000259" key="6">
    <source>
        <dbReference type="Pfam" id="PF22916"/>
    </source>
</evidence>
<evidence type="ECO:0000256" key="1">
    <source>
        <dbReference type="ARBA" id="ARBA00004604"/>
    </source>
</evidence>
<proteinExistence type="inferred from homology"/>
<dbReference type="InParanoid" id="A0A1U7ZPP6"/>
<dbReference type="RefSeq" id="XP_010253854.1">
    <property type="nucleotide sequence ID" value="XM_010255552.1"/>
</dbReference>
<dbReference type="KEGG" id="nnu:104595007"/>
<keyword evidence="3" id="KW-0539">Nucleus</keyword>
<feature type="domain" description="UTP25 NTP hydrolase-like" evidence="6">
    <location>
        <begin position="37"/>
        <end position="136"/>
    </location>
</feature>
<feature type="region of interest" description="Disordered" evidence="4">
    <location>
        <begin position="1"/>
        <end position="39"/>
    </location>
</feature>
<organism evidence="7 8">
    <name type="scientific">Nelumbo nucifera</name>
    <name type="common">Sacred lotus</name>
    <dbReference type="NCBI Taxonomy" id="4432"/>
    <lineage>
        <taxon>Eukaryota</taxon>
        <taxon>Viridiplantae</taxon>
        <taxon>Streptophyta</taxon>
        <taxon>Embryophyta</taxon>
        <taxon>Tracheophyta</taxon>
        <taxon>Spermatophyta</taxon>
        <taxon>Magnoliopsida</taxon>
        <taxon>Proteales</taxon>
        <taxon>Nelumbonaceae</taxon>
        <taxon>Nelumbo</taxon>
    </lineage>
</organism>
<accession>A0A1U7ZPP6</accession>
<dbReference type="GO" id="GO:0019843">
    <property type="term" value="F:rRNA binding"/>
    <property type="evidence" value="ECO:0000318"/>
    <property type="project" value="GO_Central"/>
</dbReference>
<feature type="domain" description="UTP25 C-terminal" evidence="5">
    <location>
        <begin position="147"/>
        <end position="324"/>
    </location>
</feature>
<dbReference type="InterPro" id="IPR053939">
    <property type="entry name" value="UTP25_C"/>
</dbReference>
<protein>
    <submittedName>
        <fullName evidence="8">Digestive organ expansion factor homolog</fullName>
    </submittedName>
</protein>
<sequence>MVHGCTKKVRPDNCSSSTHPSSNQNQWENDTAEKEKIGEAEVEKEKDVDYLSSIEVLIIDHADVIAMQNWSHVNSVVEQLNCLPSKQHGTDVMRIRHWYLDGQSRFYRQTIVLGSFVNPDINALFNSLCVNYEGKVKLISEYKGVLPKVLLQVRQIYERFDASSIINADDSRVDYFSKKVFPKIKDSVQGGIMIFISLYFEFVRIRNFLKSQNASFCLLDEYTKQSDISRARGWFFQGTRKIMLYTERAHFYHRYKIRGIQNLIIYSLPERKELYPEIVNMLEGSDNMACTVLFSRFDQYRLERIVGTASSKRMVSSEKNVFIFC</sequence>
<dbReference type="GO" id="GO:0032040">
    <property type="term" value="C:small-subunit processome"/>
    <property type="evidence" value="ECO:0000318"/>
    <property type="project" value="GO_Central"/>
</dbReference>
<reference evidence="8" key="1">
    <citation type="submission" date="2025-08" db="UniProtKB">
        <authorList>
            <consortium name="RefSeq"/>
        </authorList>
    </citation>
    <scope>IDENTIFICATION</scope>
</reference>
<dbReference type="PANTHER" id="PTHR12933">
    <property type="entry name" value="ORF PROTEIN-RELATED"/>
    <property type="match status" value="1"/>
</dbReference>
<dbReference type="eggNOG" id="KOG2340">
    <property type="taxonomic scope" value="Eukaryota"/>
</dbReference>
<dbReference type="Pfam" id="PF22916">
    <property type="entry name" value="UTP25_NTPase-like"/>
    <property type="match status" value="1"/>
</dbReference>
<name>A0A1U7ZPP6_NELNU</name>
<dbReference type="PANTHER" id="PTHR12933:SF0">
    <property type="entry name" value="U3 SMALL NUCLEOLAR RNA-ASSOCIATED PROTEIN 25 HOMOLOG"/>
    <property type="match status" value="1"/>
</dbReference>
<dbReference type="STRING" id="4432.A0A1U7ZPP6"/>
<gene>
    <name evidence="8" type="primary">LOC104595007</name>
</gene>
<dbReference type="GO" id="GO:0000462">
    <property type="term" value="P:maturation of SSU-rRNA from tricistronic rRNA transcript (SSU-rRNA, 5.8S rRNA, LSU-rRNA)"/>
    <property type="evidence" value="ECO:0000318"/>
    <property type="project" value="GO_Central"/>
</dbReference>
<dbReference type="GO" id="GO:0034511">
    <property type="term" value="F:U3 snoRNA binding"/>
    <property type="evidence" value="ECO:0000318"/>
    <property type="project" value="GO_Central"/>
</dbReference>
<evidence type="ECO:0000256" key="4">
    <source>
        <dbReference type="SAM" id="MobiDB-lite"/>
    </source>
</evidence>
<dbReference type="OrthoDB" id="10264378at2759"/>
<keyword evidence="7" id="KW-1185">Reference proteome</keyword>
<evidence type="ECO:0000313" key="8">
    <source>
        <dbReference type="RefSeq" id="XP_010253854.1"/>
    </source>
</evidence>
<evidence type="ECO:0000256" key="3">
    <source>
        <dbReference type="ARBA" id="ARBA00023242"/>
    </source>
</evidence>
<comment type="subcellular location">
    <subcellularLocation>
        <location evidence="1">Nucleus</location>
        <location evidence="1">Nucleolus</location>
    </subcellularLocation>
</comment>
<dbReference type="GO" id="GO:0005730">
    <property type="term" value="C:nucleolus"/>
    <property type="evidence" value="ECO:0000318"/>
    <property type="project" value="GO_Central"/>
</dbReference>
<dbReference type="InterPro" id="IPR053940">
    <property type="entry name" value="UTP25_NTPase-like"/>
</dbReference>
<comment type="similarity">
    <text evidence="2">Belongs to the UTP25 family.</text>
</comment>
<dbReference type="OMA" id="ISPDING"/>
<evidence type="ECO:0000259" key="5">
    <source>
        <dbReference type="Pfam" id="PF06862"/>
    </source>
</evidence>
<dbReference type="InterPro" id="IPR010678">
    <property type="entry name" value="UTP25"/>
</dbReference>
<feature type="compositionally biased region" description="Polar residues" evidence="4">
    <location>
        <begin position="13"/>
        <end position="29"/>
    </location>
</feature>
<dbReference type="Pfam" id="PF06862">
    <property type="entry name" value="Utp25_C"/>
    <property type="match status" value="1"/>
</dbReference>
<dbReference type="GeneID" id="104595007"/>
<evidence type="ECO:0000313" key="7">
    <source>
        <dbReference type="Proteomes" id="UP000189703"/>
    </source>
</evidence>
<dbReference type="Proteomes" id="UP000189703">
    <property type="component" value="Unplaced"/>
</dbReference>
<dbReference type="AlphaFoldDB" id="A0A1U7ZPP6"/>